<evidence type="ECO:0000256" key="3">
    <source>
        <dbReference type="ARBA" id="ARBA00022801"/>
    </source>
</evidence>
<organism evidence="9 10">
    <name type="scientific">Strongyloides venezuelensis</name>
    <name type="common">Threadworm</name>
    <dbReference type="NCBI Taxonomy" id="75913"/>
    <lineage>
        <taxon>Eukaryota</taxon>
        <taxon>Metazoa</taxon>
        <taxon>Ecdysozoa</taxon>
        <taxon>Nematoda</taxon>
        <taxon>Chromadorea</taxon>
        <taxon>Rhabditida</taxon>
        <taxon>Tylenchina</taxon>
        <taxon>Panagrolaimomorpha</taxon>
        <taxon>Strongyloidoidea</taxon>
        <taxon>Strongyloididae</taxon>
        <taxon>Strongyloides</taxon>
    </lineage>
</organism>
<feature type="chain" id="PRO_5005120698" description="Metalloendopeptidase" evidence="7">
    <location>
        <begin position="20"/>
        <end position="382"/>
    </location>
</feature>
<dbReference type="GO" id="GO:0004222">
    <property type="term" value="F:metalloendopeptidase activity"/>
    <property type="evidence" value="ECO:0007669"/>
    <property type="project" value="UniProtKB-UniRule"/>
</dbReference>
<dbReference type="InterPro" id="IPR001506">
    <property type="entry name" value="Peptidase_M12A"/>
</dbReference>
<keyword evidence="1 7" id="KW-0645">Protease</keyword>
<evidence type="ECO:0000256" key="2">
    <source>
        <dbReference type="ARBA" id="ARBA00022723"/>
    </source>
</evidence>
<dbReference type="SMART" id="SM00235">
    <property type="entry name" value="ZnMc"/>
    <property type="match status" value="1"/>
</dbReference>
<dbReference type="WBParaSite" id="SVE_0337500.1">
    <property type="protein sequence ID" value="SVE_0337500.1"/>
    <property type="gene ID" value="SVE_0337500"/>
</dbReference>
<reference evidence="10" key="2">
    <citation type="submission" date="2015-08" db="UniProtKB">
        <authorList>
            <consortium name="WormBaseParasite"/>
        </authorList>
    </citation>
    <scope>IDENTIFICATION</scope>
</reference>
<dbReference type="PANTHER" id="PTHR10127:SF780">
    <property type="entry name" value="METALLOENDOPEPTIDASE"/>
    <property type="match status" value="1"/>
</dbReference>
<keyword evidence="9" id="KW-1185">Reference proteome</keyword>
<name>A0A0K0F3J1_STRVS</name>
<evidence type="ECO:0000259" key="8">
    <source>
        <dbReference type="SMART" id="SM00235"/>
    </source>
</evidence>
<dbReference type="SUPFAM" id="SSF55486">
    <property type="entry name" value="Metalloproteases ('zincins'), catalytic domain"/>
    <property type="match status" value="1"/>
</dbReference>
<evidence type="ECO:0000313" key="9">
    <source>
        <dbReference type="Proteomes" id="UP000035680"/>
    </source>
</evidence>
<feature type="signal peptide" evidence="7">
    <location>
        <begin position="1"/>
        <end position="19"/>
    </location>
</feature>
<evidence type="ECO:0000256" key="1">
    <source>
        <dbReference type="ARBA" id="ARBA00022670"/>
    </source>
</evidence>
<accession>A0A0K0F3J1</accession>
<keyword evidence="4 7" id="KW-0862">Zinc</keyword>
<dbReference type="Proteomes" id="UP000035680">
    <property type="component" value="Unassembled WGS sequence"/>
</dbReference>
<evidence type="ECO:0000256" key="4">
    <source>
        <dbReference type="ARBA" id="ARBA00022833"/>
    </source>
</evidence>
<reference evidence="9" key="1">
    <citation type="submission" date="2014-07" db="EMBL/GenBank/DDBJ databases">
        <authorList>
            <person name="Martin A.A"/>
            <person name="De Silva N."/>
        </authorList>
    </citation>
    <scope>NUCLEOTIDE SEQUENCE</scope>
</reference>
<dbReference type="Pfam" id="PF01400">
    <property type="entry name" value="Astacin"/>
    <property type="match status" value="1"/>
</dbReference>
<dbReference type="AlphaFoldDB" id="A0A0K0F3J1"/>
<keyword evidence="3 7" id="KW-0378">Hydrolase</keyword>
<keyword evidence="7" id="KW-0732">Signal</keyword>
<feature type="domain" description="Peptidase metallopeptidase" evidence="8">
    <location>
        <begin position="39"/>
        <end position="177"/>
    </location>
</feature>
<dbReference type="InterPro" id="IPR024079">
    <property type="entry name" value="MetalloPept_cat_dom_sf"/>
</dbReference>
<keyword evidence="2 7" id="KW-0479">Metal-binding</keyword>
<dbReference type="Gene3D" id="3.40.390.10">
    <property type="entry name" value="Collagenase (Catalytic Domain)"/>
    <property type="match status" value="1"/>
</dbReference>
<comment type="cofactor">
    <cofactor evidence="7">
        <name>Zn(2+)</name>
        <dbReference type="ChEBI" id="CHEBI:29105"/>
    </cofactor>
    <text evidence="7">Binds 1 zinc ion per subunit.</text>
</comment>
<keyword evidence="5 7" id="KW-0482">Metalloprotease</keyword>
<sequence>MQGNLLIYLLLLLHLECNALEENLFERYERSMKKHKVLSHPTLPKDIDYYIEFDNKSVLENYLGYISSQTCLNFNKTENNVEKTGINFLKSQNKTKISFPKNINESTNVYMKESDFNDKRFLNYHLGLALGLVPEIQREDRDKYVKIYLNNVTSEAKSYYKTKKYKSKHFTSFDYGSIMLLSPTYGSINNSIAYKTNLYPYYDLLIDKRTGFSHYDFKILSDKYCRNMCPQLECQNGGFPSPDCKKCICNYFFTGDLCQNILTYQSKSCGNSQYYNASSKLQFLTADNLQGPCYYWIKSNKKRDTKIIVESLTFDEQVTCTSDKGLFIYYKKDKGVTPLCLFQNVTKFTVPKMANDMYIIFNGKGLSNSFNISYQSLKKNKN</sequence>
<dbReference type="PANTHER" id="PTHR10127">
    <property type="entry name" value="DISCOIDIN, CUB, EGF, LAMININ , AND ZINC METALLOPROTEASE DOMAIN CONTAINING"/>
    <property type="match status" value="1"/>
</dbReference>
<keyword evidence="6" id="KW-1015">Disulfide bond</keyword>
<evidence type="ECO:0000256" key="6">
    <source>
        <dbReference type="ARBA" id="ARBA00023157"/>
    </source>
</evidence>
<evidence type="ECO:0000256" key="7">
    <source>
        <dbReference type="RuleBase" id="RU361183"/>
    </source>
</evidence>
<dbReference type="PRINTS" id="PR00480">
    <property type="entry name" value="ASTACIN"/>
</dbReference>
<evidence type="ECO:0000313" key="10">
    <source>
        <dbReference type="WBParaSite" id="SVE_0337500.1"/>
    </source>
</evidence>
<proteinExistence type="predicted"/>
<evidence type="ECO:0000256" key="5">
    <source>
        <dbReference type="ARBA" id="ARBA00023049"/>
    </source>
</evidence>
<dbReference type="GO" id="GO:0006508">
    <property type="term" value="P:proteolysis"/>
    <property type="evidence" value="ECO:0007669"/>
    <property type="project" value="UniProtKB-KW"/>
</dbReference>
<protein>
    <recommendedName>
        <fullName evidence="7">Metalloendopeptidase</fullName>
        <ecNumber evidence="7">3.4.24.-</ecNumber>
    </recommendedName>
</protein>
<dbReference type="InterPro" id="IPR006026">
    <property type="entry name" value="Peptidase_Metallo"/>
</dbReference>
<dbReference type="EC" id="3.4.24.-" evidence="7"/>
<dbReference type="GO" id="GO:0008270">
    <property type="term" value="F:zinc ion binding"/>
    <property type="evidence" value="ECO:0007669"/>
    <property type="project" value="InterPro"/>
</dbReference>